<dbReference type="Gene3D" id="3.90.25.10">
    <property type="entry name" value="UDP-galactose 4-epimerase, domain 1"/>
    <property type="match status" value="1"/>
</dbReference>
<dbReference type="AlphaFoldDB" id="A0A378HZN2"/>
<dbReference type="SUPFAM" id="SSF51735">
    <property type="entry name" value="NAD(P)-binding Rossmann-fold domains"/>
    <property type="match status" value="1"/>
</dbReference>
<dbReference type="InterPro" id="IPR036291">
    <property type="entry name" value="NAD(P)-bd_dom_sf"/>
</dbReference>
<protein>
    <submittedName>
        <fullName evidence="4">UDP-galactose-4-epimerase</fullName>
        <ecNumber evidence="4">5.1.3.2</ecNumber>
    </submittedName>
</protein>
<organism evidence="4 5">
    <name type="scientific">Legionella beliardensis</name>
    <dbReference type="NCBI Taxonomy" id="91822"/>
    <lineage>
        <taxon>Bacteria</taxon>
        <taxon>Pseudomonadati</taxon>
        <taxon>Pseudomonadota</taxon>
        <taxon>Gammaproteobacteria</taxon>
        <taxon>Legionellales</taxon>
        <taxon>Legionellaceae</taxon>
        <taxon>Legionella</taxon>
    </lineage>
</organism>
<dbReference type="PANTHER" id="PTHR43000">
    <property type="entry name" value="DTDP-D-GLUCOSE 4,6-DEHYDRATASE-RELATED"/>
    <property type="match status" value="1"/>
</dbReference>
<dbReference type="GO" id="GO:0003978">
    <property type="term" value="F:UDP-glucose 4-epimerase activity"/>
    <property type="evidence" value="ECO:0007669"/>
    <property type="project" value="UniProtKB-EC"/>
</dbReference>
<accession>A0A378HZN2</accession>
<comment type="similarity">
    <text evidence="2">Belongs to the NAD(P)-dependent epimerase/dehydratase family.</text>
</comment>
<keyword evidence="4" id="KW-0413">Isomerase</keyword>
<name>A0A378HZN2_9GAMM</name>
<sequence>MNVLITGGAGYIGYELTKCLMNNVAINHITVYDNFLQANYQCLKDLAAANVSVIRADMLDERKLKHALKDIDFVCHLAAVRRAPYNEEYTHLFEQVNHWGTAGLCSLLATSQVSKVIHVSSAAVYGTSSKPFTVADEPMPSTPYAYSKLNGEKQLVRVQPNRDVVILRLGHVFGYSLAMHYGSLINKFNLAMAFHEPLLVHGCGNQIRPYIHIDRVVQSIAYFLSADYQEQAGLYNIYDFNLSINDILQAYQDLSLNFETIHVSQQQRLNDLILSGNELQQFIGKPKEITAYLQQSLLA</sequence>
<evidence type="ECO:0000259" key="3">
    <source>
        <dbReference type="Pfam" id="PF01370"/>
    </source>
</evidence>
<dbReference type="EC" id="5.1.3.2" evidence="4"/>
<gene>
    <name evidence="4" type="primary">galE</name>
    <name evidence="4" type="ORF">NCTC13315_00442</name>
</gene>
<evidence type="ECO:0000313" key="4">
    <source>
        <dbReference type="EMBL" id="STX27920.1"/>
    </source>
</evidence>
<dbReference type="OrthoDB" id="9801785at2"/>
<dbReference type="RefSeq" id="WP_160149824.1">
    <property type="nucleotide sequence ID" value="NZ_CAAAHO010000006.1"/>
</dbReference>
<keyword evidence="5" id="KW-1185">Reference proteome</keyword>
<evidence type="ECO:0000313" key="5">
    <source>
        <dbReference type="Proteomes" id="UP000254968"/>
    </source>
</evidence>
<evidence type="ECO:0000256" key="1">
    <source>
        <dbReference type="ARBA" id="ARBA00005125"/>
    </source>
</evidence>
<dbReference type="CDD" id="cd08946">
    <property type="entry name" value="SDR_e"/>
    <property type="match status" value="1"/>
</dbReference>
<feature type="domain" description="NAD-dependent epimerase/dehydratase" evidence="3">
    <location>
        <begin position="3"/>
        <end position="237"/>
    </location>
</feature>
<comment type="pathway">
    <text evidence="1">Bacterial outer membrane biogenesis; LPS O-antigen biosynthesis.</text>
</comment>
<dbReference type="Gene3D" id="3.40.50.720">
    <property type="entry name" value="NAD(P)-binding Rossmann-like Domain"/>
    <property type="match status" value="1"/>
</dbReference>
<dbReference type="Proteomes" id="UP000254968">
    <property type="component" value="Unassembled WGS sequence"/>
</dbReference>
<dbReference type="InterPro" id="IPR001509">
    <property type="entry name" value="Epimerase_deHydtase"/>
</dbReference>
<evidence type="ECO:0000256" key="2">
    <source>
        <dbReference type="ARBA" id="ARBA00007637"/>
    </source>
</evidence>
<dbReference type="Pfam" id="PF01370">
    <property type="entry name" value="Epimerase"/>
    <property type="match status" value="1"/>
</dbReference>
<dbReference type="EMBL" id="UGNV01000001">
    <property type="protein sequence ID" value="STX27920.1"/>
    <property type="molecule type" value="Genomic_DNA"/>
</dbReference>
<proteinExistence type="inferred from homology"/>
<reference evidence="4 5" key="1">
    <citation type="submission" date="2018-06" db="EMBL/GenBank/DDBJ databases">
        <authorList>
            <consortium name="Pathogen Informatics"/>
            <person name="Doyle S."/>
        </authorList>
    </citation>
    <scope>NUCLEOTIDE SEQUENCE [LARGE SCALE GENOMIC DNA]</scope>
    <source>
        <strain evidence="4 5">NCTC13315</strain>
    </source>
</reference>